<keyword evidence="2" id="KW-0472">Membrane</keyword>
<comment type="caution">
    <text evidence="3">The sequence shown here is derived from an EMBL/GenBank/DDBJ whole genome shotgun (WGS) entry which is preliminary data.</text>
</comment>
<protein>
    <submittedName>
        <fullName evidence="3">Uncharacterized protein</fullName>
    </submittedName>
</protein>
<feature type="compositionally biased region" description="Pro residues" evidence="1">
    <location>
        <begin position="1"/>
        <end position="52"/>
    </location>
</feature>
<dbReference type="EMBL" id="WBMT01000008">
    <property type="protein sequence ID" value="KAB2347852.1"/>
    <property type="molecule type" value="Genomic_DNA"/>
</dbReference>
<feature type="region of interest" description="Disordered" evidence="1">
    <location>
        <begin position="195"/>
        <end position="221"/>
    </location>
</feature>
<keyword evidence="2" id="KW-1133">Transmembrane helix</keyword>
<reference evidence="3 4" key="1">
    <citation type="submission" date="2019-09" db="EMBL/GenBank/DDBJ databases">
        <title>Actinomadura physcomitrii sp. nov., a novel actinomycete isolated from moss [Physcomitrium sphaericum (Ludw) Fuernr].</title>
        <authorList>
            <person name="Zhuang X."/>
            <person name="Liu C."/>
        </authorList>
    </citation>
    <scope>NUCLEOTIDE SEQUENCE [LARGE SCALE GENOMIC DNA]</scope>
    <source>
        <strain evidence="3 4">HMC1</strain>
    </source>
</reference>
<organism evidence="3 4">
    <name type="scientific">Actinomadura rudentiformis</name>
    <dbReference type="NCBI Taxonomy" id="359158"/>
    <lineage>
        <taxon>Bacteria</taxon>
        <taxon>Bacillati</taxon>
        <taxon>Actinomycetota</taxon>
        <taxon>Actinomycetes</taxon>
        <taxon>Streptosporangiales</taxon>
        <taxon>Thermomonosporaceae</taxon>
        <taxon>Actinomadura</taxon>
    </lineage>
</organism>
<feature type="transmembrane region" description="Helical" evidence="2">
    <location>
        <begin position="59"/>
        <end position="82"/>
    </location>
</feature>
<proteinExistence type="predicted"/>
<name>A0A6H9YMB5_9ACTN</name>
<evidence type="ECO:0000313" key="4">
    <source>
        <dbReference type="Proteomes" id="UP000468735"/>
    </source>
</evidence>
<evidence type="ECO:0000313" key="3">
    <source>
        <dbReference type="EMBL" id="KAB2347852.1"/>
    </source>
</evidence>
<evidence type="ECO:0000256" key="2">
    <source>
        <dbReference type="SAM" id="Phobius"/>
    </source>
</evidence>
<dbReference type="Proteomes" id="UP000468735">
    <property type="component" value="Unassembled WGS sequence"/>
</dbReference>
<keyword evidence="2" id="KW-0812">Transmembrane</keyword>
<feature type="region of interest" description="Disordered" evidence="1">
    <location>
        <begin position="87"/>
        <end position="114"/>
    </location>
</feature>
<dbReference type="AlphaFoldDB" id="A0A6H9YMB5"/>
<dbReference type="OrthoDB" id="3477077at2"/>
<gene>
    <name evidence="3" type="ORF">F8566_18340</name>
</gene>
<sequence length="273" mass="28016">MNPPEWPGQNPPPGQPGFPPQGPMQGPPPYGQPPPYGPGPGGFPPPMPPHRPPSGGGPLIPLLIIGAVLVVIVVAAGAFVVLSGDDKENEPITLSPTSSSALTPTASQSATTQDLSTILKPTVTTAGGTTFTRAGGIRSGSCVSRAGAELQRALRANSCTQDMQSALYTNPSRTVVTVVSVLRFSDSTAAAAVNDETSEGADPTLLLPPSGSGLPTLTRNPSSWTRSWTRGQFVVYSQGYWASGSDAGARNGTVYNTSGELGIEIANVISWSN</sequence>
<feature type="compositionally biased region" description="Low complexity" evidence="1">
    <location>
        <begin position="93"/>
        <end position="113"/>
    </location>
</feature>
<feature type="compositionally biased region" description="Low complexity" evidence="1">
    <location>
        <begin position="203"/>
        <end position="218"/>
    </location>
</feature>
<dbReference type="RefSeq" id="WP_151561475.1">
    <property type="nucleotide sequence ID" value="NZ_WBMT01000008.1"/>
</dbReference>
<accession>A0A6H9YMB5</accession>
<keyword evidence="4" id="KW-1185">Reference proteome</keyword>
<evidence type="ECO:0000256" key="1">
    <source>
        <dbReference type="SAM" id="MobiDB-lite"/>
    </source>
</evidence>
<feature type="region of interest" description="Disordered" evidence="1">
    <location>
        <begin position="1"/>
        <end position="53"/>
    </location>
</feature>